<evidence type="ECO:0000313" key="3">
    <source>
        <dbReference type="Proteomes" id="UP000039865"/>
    </source>
</evidence>
<reference evidence="2 3" key="1">
    <citation type="submission" date="2014-06" db="EMBL/GenBank/DDBJ databases">
        <authorList>
            <person name="Swart Estienne"/>
        </authorList>
    </citation>
    <scope>NUCLEOTIDE SEQUENCE [LARGE SCALE GENOMIC DNA]</scope>
    <source>
        <strain evidence="2 3">130c</strain>
    </source>
</reference>
<dbReference type="EMBL" id="CCKQ01005105">
    <property type="protein sequence ID" value="CDW76260.1"/>
    <property type="molecule type" value="Genomic_DNA"/>
</dbReference>
<dbReference type="AlphaFoldDB" id="A0A078A294"/>
<feature type="region of interest" description="Disordered" evidence="1">
    <location>
        <begin position="212"/>
        <end position="238"/>
    </location>
</feature>
<sequence length="325" mass="38225">MITNKPINYTGYRKDFQNFQVQQQQDLAPAVVQQQYQREDSDYLRRLQQNDASVIPQKYSQIMKSQRMIRDMMPEQPKFIRDNMAINDINGDKRQSVYKTVARDILSTKDIDGSHPKNQQFLNKNYDTLDYTDVSKRRQTNFGQRNPLDPVYFLINQDGQKVSYGQIEGKPTSVIMNKFEQASQNLDQGSSYKQRFNVYGKEIAPRDALKTDDIEGAQPKQNRNLTFKHSTRQSDPLNPNYIYPGFNDVQQYIEQQQQLKNNNELRKNQSMQNLNSKDMMQNQNQLDNQTFHGKLTRNESMPNINNNHNYSRTQLFQGENNRVLL</sequence>
<keyword evidence="3" id="KW-1185">Reference proteome</keyword>
<feature type="region of interest" description="Disordered" evidence="1">
    <location>
        <begin position="296"/>
        <end position="325"/>
    </location>
</feature>
<feature type="compositionally biased region" description="Polar residues" evidence="1">
    <location>
        <begin position="219"/>
        <end position="237"/>
    </location>
</feature>
<name>A0A078A294_STYLE</name>
<dbReference type="PANTHER" id="PTHR38130:SF1">
    <property type="entry name" value="EF-HAND DOMAIN-CONTAINING PROTEIN"/>
    <property type="match status" value="1"/>
</dbReference>
<dbReference type="OrthoDB" id="10248735at2759"/>
<organism evidence="2 3">
    <name type="scientific">Stylonychia lemnae</name>
    <name type="common">Ciliate</name>
    <dbReference type="NCBI Taxonomy" id="5949"/>
    <lineage>
        <taxon>Eukaryota</taxon>
        <taxon>Sar</taxon>
        <taxon>Alveolata</taxon>
        <taxon>Ciliophora</taxon>
        <taxon>Intramacronucleata</taxon>
        <taxon>Spirotrichea</taxon>
        <taxon>Stichotrichia</taxon>
        <taxon>Sporadotrichida</taxon>
        <taxon>Oxytrichidae</taxon>
        <taxon>Stylonychinae</taxon>
        <taxon>Stylonychia</taxon>
    </lineage>
</organism>
<proteinExistence type="predicted"/>
<dbReference type="PANTHER" id="PTHR38130">
    <property type="entry name" value="EF-HAND DOMAIN-CONTAINING PROTEIN"/>
    <property type="match status" value="1"/>
</dbReference>
<dbReference type="InParanoid" id="A0A078A294"/>
<dbReference type="Proteomes" id="UP000039865">
    <property type="component" value="Unassembled WGS sequence"/>
</dbReference>
<evidence type="ECO:0000313" key="2">
    <source>
        <dbReference type="EMBL" id="CDW76260.1"/>
    </source>
</evidence>
<evidence type="ECO:0000256" key="1">
    <source>
        <dbReference type="SAM" id="MobiDB-lite"/>
    </source>
</evidence>
<accession>A0A078A294</accession>
<protein>
    <submittedName>
        <fullName evidence="2">Uncharacterized protein</fullName>
    </submittedName>
</protein>
<gene>
    <name evidence="2" type="primary">Contig3384.g3623</name>
    <name evidence="2" type="ORF">STYLEM_5260</name>
</gene>
<feature type="compositionally biased region" description="Polar residues" evidence="1">
    <location>
        <begin position="298"/>
        <end position="325"/>
    </location>
</feature>